<sequence length="261" mass="29140">MTILHEALPFAPWTKPAGQRLPGVMPLARADWLYCDALYARQMAERAALLASRPDDVLALRPEAQPAALEMLGEVLHDLPMLGFSVGPDSVMRPDGVAIPLDETRPLWTLGHLLQADFCLLQKPDGAREHVLTGAVLCFPSSWTLSEKMGKPMMRIHLPVDSYDTQMGARVQRMFDAMRPEQPLWRANLLRYTNPALYQPKAEFAPKEKRDGGAYIRSERQCLLKLPKTGAVVFSIHTVIVHRDSLTKEQRAALAQIEGLA</sequence>
<keyword evidence="2" id="KW-1185">Reference proteome</keyword>
<dbReference type="RefSeq" id="WP_071470302.1">
    <property type="nucleotide sequence ID" value="NZ_MEHT01000044.1"/>
</dbReference>
<dbReference type="InterPro" id="IPR021848">
    <property type="entry name" value="HODM_asu-like"/>
</dbReference>
<organism evidence="1 2">
    <name type="scientific">Roseinatronobacter thiooxidans</name>
    <dbReference type="NCBI Taxonomy" id="121821"/>
    <lineage>
        <taxon>Bacteria</taxon>
        <taxon>Pseudomonadati</taxon>
        <taxon>Pseudomonadota</taxon>
        <taxon>Alphaproteobacteria</taxon>
        <taxon>Rhodobacterales</taxon>
        <taxon>Paracoccaceae</taxon>
        <taxon>Roseinatronobacter</taxon>
    </lineage>
</organism>
<comment type="caution">
    <text evidence="1">The sequence shown here is derived from an EMBL/GenBank/DDBJ whole genome shotgun (WGS) entry which is preliminary data.</text>
</comment>
<dbReference type="EMBL" id="QKZQ01000002">
    <property type="protein sequence ID" value="PZX47437.1"/>
    <property type="molecule type" value="Genomic_DNA"/>
</dbReference>
<dbReference type="AlphaFoldDB" id="A0A2W7QUS4"/>
<evidence type="ECO:0000313" key="2">
    <source>
        <dbReference type="Proteomes" id="UP000249364"/>
    </source>
</evidence>
<name>A0A2W7QUS4_9RHOB</name>
<reference evidence="1 2" key="1">
    <citation type="submission" date="2018-06" db="EMBL/GenBank/DDBJ databases">
        <title>Genomic Encyclopedia of Archaeal and Bacterial Type Strains, Phase II (KMG-II): from individual species to whole genera.</title>
        <authorList>
            <person name="Goeker M."/>
        </authorList>
    </citation>
    <scope>NUCLEOTIDE SEQUENCE [LARGE SCALE GENOMIC DNA]</scope>
    <source>
        <strain evidence="1 2">DSM 13087</strain>
    </source>
</reference>
<accession>A0A2W7QUS4</accession>
<dbReference type="OrthoDB" id="5242510at2"/>
<dbReference type="Pfam" id="PF11927">
    <property type="entry name" value="HODM_asu-like"/>
    <property type="match status" value="1"/>
</dbReference>
<dbReference type="STRING" id="121821.GCA_001870675_02488"/>
<dbReference type="Proteomes" id="UP000249364">
    <property type="component" value="Unassembled WGS sequence"/>
</dbReference>
<proteinExistence type="predicted"/>
<protein>
    <submittedName>
        <fullName evidence="1">Uncharacterized protein DUF3445</fullName>
    </submittedName>
</protein>
<evidence type="ECO:0000313" key="1">
    <source>
        <dbReference type="EMBL" id="PZX47437.1"/>
    </source>
</evidence>
<gene>
    <name evidence="1" type="ORF">LY56_00735</name>
</gene>